<feature type="region of interest" description="Disordered" evidence="3">
    <location>
        <begin position="707"/>
        <end position="737"/>
    </location>
</feature>
<feature type="domain" description="Protein FAM184A/B N-terminal" evidence="4">
    <location>
        <begin position="61"/>
        <end position="203"/>
    </location>
</feature>
<feature type="coiled-coil region" evidence="2">
    <location>
        <begin position="270"/>
        <end position="416"/>
    </location>
</feature>
<reference evidence="5" key="1">
    <citation type="journal article" date="2023" name="Science">
        <title>Genome structures resolve the early diversification of teleost fishes.</title>
        <authorList>
            <person name="Parey E."/>
            <person name="Louis A."/>
            <person name="Montfort J."/>
            <person name="Bouchez O."/>
            <person name="Roques C."/>
            <person name="Iampietro C."/>
            <person name="Lluch J."/>
            <person name="Castinel A."/>
            <person name="Donnadieu C."/>
            <person name="Desvignes T."/>
            <person name="Floi Bucao C."/>
            <person name="Jouanno E."/>
            <person name="Wen M."/>
            <person name="Mejri S."/>
            <person name="Dirks R."/>
            <person name="Jansen H."/>
            <person name="Henkel C."/>
            <person name="Chen W.J."/>
            <person name="Zahm M."/>
            <person name="Cabau C."/>
            <person name="Klopp C."/>
            <person name="Thompson A.W."/>
            <person name="Robinson-Rechavi M."/>
            <person name="Braasch I."/>
            <person name="Lecointre G."/>
            <person name="Bobe J."/>
            <person name="Postlethwait J.H."/>
            <person name="Berthelot C."/>
            <person name="Roest Crollius H."/>
            <person name="Guiguen Y."/>
        </authorList>
    </citation>
    <scope>NUCLEOTIDE SEQUENCE</scope>
    <source>
        <strain evidence="5">NC1722</strain>
    </source>
</reference>
<feature type="compositionally biased region" description="Basic residues" evidence="3">
    <location>
        <begin position="1096"/>
        <end position="1106"/>
    </location>
</feature>
<feature type="coiled-coil region" evidence="2">
    <location>
        <begin position="620"/>
        <end position="655"/>
    </location>
</feature>
<keyword evidence="6" id="KW-1185">Reference proteome</keyword>
<dbReference type="Proteomes" id="UP001221898">
    <property type="component" value="Unassembled WGS sequence"/>
</dbReference>
<feature type="compositionally biased region" description="Low complexity" evidence="3">
    <location>
        <begin position="1038"/>
        <end position="1048"/>
    </location>
</feature>
<feature type="region of interest" description="Disordered" evidence="3">
    <location>
        <begin position="1027"/>
        <end position="1134"/>
    </location>
</feature>
<feature type="coiled-coil region" evidence="2">
    <location>
        <begin position="498"/>
        <end position="592"/>
    </location>
</feature>
<comment type="caution">
    <text evidence="5">The sequence shown here is derived from an EMBL/GenBank/DDBJ whole genome shotgun (WGS) entry which is preliminary data.</text>
</comment>
<keyword evidence="1 2" id="KW-0175">Coiled coil</keyword>
<evidence type="ECO:0000256" key="1">
    <source>
        <dbReference type="ARBA" id="ARBA00023054"/>
    </source>
</evidence>
<organism evidence="5 6">
    <name type="scientific">Aldrovandia affinis</name>
    <dbReference type="NCBI Taxonomy" id="143900"/>
    <lineage>
        <taxon>Eukaryota</taxon>
        <taxon>Metazoa</taxon>
        <taxon>Chordata</taxon>
        <taxon>Craniata</taxon>
        <taxon>Vertebrata</taxon>
        <taxon>Euteleostomi</taxon>
        <taxon>Actinopterygii</taxon>
        <taxon>Neopterygii</taxon>
        <taxon>Teleostei</taxon>
        <taxon>Notacanthiformes</taxon>
        <taxon>Halosauridae</taxon>
        <taxon>Aldrovandia</taxon>
    </lineage>
</organism>
<evidence type="ECO:0000256" key="3">
    <source>
        <dbReference type="SAM" id="MobiDB-lite"/>
    </source>
</evidence>
<name>A0AAD7RIG9_9TELE</name>
<evidence type="ECO:0000313" key="6">
    <source>
        <dbReference type="Proteomes" id="UP001221898"/>
    </source>
</evidence>
<dbReference type="AlphaFoldDB" id="A0AAD7RIG9"/>
<evidence type="ECO:0000259" key="4">
    <source>
        <dbReference type="Pfam" id="PF15665"/>
    </source>
</evidence>
<feature type="compositionally biased region" description="Low complexity" evidence="3">
    <location>
        <begin position="1107"/>
        <end position="1123"/>
    </location>
</feature>
<feature type="compositionally biased region" description="Polar residues" evidence="3">
    <location>
        <begin position="1066"/>
        <end position="1077"/>
    </location>
</feature>
<dbReference type="PANTHER" id="PTHR18870">
    <property type="entry name" value="PROTEIN TAG-278-RELATED"/>
    <property type="match status" value="1"/>
</dbReference>
<feature type="compositionally biased region" description="Basic and acidic residues" evidence="3">
    <location>
        <begin position="715"/>
        <end position="730"/>
    </location>
</feature>
<gene>
    <name evidence="5" type="ORF">AAFF_G00221510</name>
</gene>
<dbReference type="EMBL" id="JAINUG010000295">
    <property type="protein sequence ID" value="KAJ8383361.1"/>
    <property type="molecule type" value="Genomic_DNA"/>
</dbReference>
<dbReference type="Pfam" id="PF15665">
    <property type="entry name" value="FAM184"/>
    <property type="match status" value="1"/>
</dbReference>
<evidence type="ECO:0000313" key="5">
    <source>
        <dbReference type="EMBL" id="KAJ8383361.1"/>
    </source>
</evidence>
<feature type="compositionally biased region" description="Low complexity" evidence="3">
    <location>
        <begin position="11"/>
        <end position="27"/>
    </location>
</feature>
<feature type="coiled-coil region" evidence="2">
    <location>
        <begin position="819"/>
        <end position="881"/>
    </location>
</feature>
<dbReference type="PANTHER" id="PTHR18870:SF10">
    <property type="entry name" value="PROTEIN FAM184A"/>
    <property type="match status" value="1"/>
</dbReference>
<dbReference type="InterPro" id="IPR039478">
    <property type="entry name" value="FAM184A/B_N"/>
</dbReference>
<evidence type="ECO:0000256" key="2">
    <source>
        <dbReference type="SAM" id="Coils"/>
    </source>
</evidence>
<proteinExistence type="predicted"/>
<feature type="coiled-coil region" evidence="2">
    <location>
        <begin position="69"/>
        <end position="142"/>
    </location>
</feature>
<sequence>MATGTSWQQDYYGSGNSSSGAGKYNSATTSSNMSYQPSLTLEYTQELHLKMSKKIAQLTKVIYALNTKNDEQEADLQVLKEVHEEEVQQILSETQEKILEYQSRIDEETDLRRRLQSLEESAELHERAKRRALAEFEAYRQRVEDAQLCAEAQHAQRVVAASCEAEEMRRDFEERLCSFGQPRSRPERDKRRALEEFRAARRHAEEPEESGVLHRAEAESLDRQRLAEEYEARLGEARAFYEHELEAAKRTQQLTAESLLAWRKTEVELRKEFQAQEAGLQRVLAKLRAELQRVQEEARGSWEKSNRLQASLNTAESTIRDLHRRLDEAVQDGEIVTIRHQETECELEAARDRVQQQATEILLKASQVGSLQATQVTHEASLRELDSEKSRLKDRVQRLEEERAALQSRSQALGERHREEVLSLEKTLREEKQTHSREMVSVRTRYEEETASLKEDQARTLEELSEKHRTMLETTQSTAERETRLLLAEKEQHFDKERFSLEEQKTRLRQQLETLGQELTAKLNTANQEVTRLQERVQQGELGLSSAQGHIANLKEAQEKLLTELNATRARLRETSNLLTALQGQMETQRQEQEAQLIAVKAEEKLKMDKTALELELKWTETLRQECKKLREELREEHEEEKRLALSEMSQLKEQELITAREGWQRRGDDLLEQISLLKQSLELQLSQSQNSLQQLQAQFNQEREHLSQQLQELEQEHQRREQGLQEAHRRTTRGLLDAQQRDLKDLEACLRLKQNKDLQSVREGHRRNLETQRQHSEQELQTLRFELEDEGKAMLASLRSELNHLHASAIEHLCQNHLQETTAAKLDLENVLEQSQKQESDLTGQIAELQEELSSRRNRITDLDHEIHSLNETISTLTKELELKGQEVLRIRSEASQQMRAHEQDLVKRHEREMGELSAAHSRDAHNMLSDFNKAQELLRDKISALQILLEATEDKFRKRESRPEDLQAIAELKDMVSERESLVKKLVDDKKFYQLELVNRETNFNKVFNPSPNVGVINPLVKQKRKNDKSGIRFTSSPSLSSLEVSGTASGPPQPSHLDPAPTPQFTTLSSTLSNLCPHRALLRQSPPNSRALLMRKSRPRRRQTPSGKSGSPSTSPSDSSLATKPERDPQH</sequence>
<feature type="region of interest" description="Disordered" evidence="3">
    <location>
        <begin position="1"/>
        <end position="33"/>
    </location>
</feature>
<accession>A0AAD7RIG9</accession>
<protein>
    <recommendedName>
        <fullName evidence="4">Protein FAM184A/B N-terminal domain-containing protein</fullName>
    </recommendedName>
</protein>